<protein>
    <submittedName>
        <fullName evidence="5">DNA polymerase III subunit epsilon</fullName>
    </submittedName>
</protein>
<dbReference type="PANTHER" id="PTHR30231">
    <property type="entry name" value="DNA POLYMERASE III SUBUNIT EPSILON"/>
    <property type="match status" value="1"/>
</dbReference>
<dbReference type="Proteomes" id="UP000236449">
    <property type="component" value="Unassembled WGS sequence"/>
</dbReference>
<dbReference type="Gene3D" id="3.30.420.10">
    <property type="entry name" value="Ribonuclease H-like superfamily/Ribonuclease H"/>
    <property type="match status" value="1"/>
</dbReference>
<evidence type="ECO:0000256" key="1">
    <source>
        <dbReference type="ARBA" id="ARBA00022722"/>
    </source>
</evidence>
<keyword evidence="1" id="KW-0540">Nuclease</keyword>
<evidence type="ECO:0000256" key="3">
    <source>
        <dbReference type="ARBA" id="ARBA00022839"/>
    </source>
</evidence>
<name>A0A2J8GQY1_VIBDI</name>
<evidence type="ECO:0000313" key="6">
    <source>
        <dbReference type="Proteomes" id="UP000236449"/>
    </source>
</evidence>
<dbReference type="InterPro" id="IPR036397">
    <property type="entry name" value="RNaseH_sf"/>
</dbReference>
<dbReference type="CDD" id="cd06127">
    <property type="entry name" value="DEDDh"/>
    <property type="match status" value="1"/>
</dbReference>
<keyword evidence="2" id="KW-0378">Hydrolase</keyword>
<dbReference type="InterPro" id="IPR013520">
    <property type="entry name" value="Ribonucl_H"/>
</dbReference>
<evidence type="ECO:0000259" key="4">
    <source>
        <dbReference type="SMART" id="SM00479"/>
    </source>
</evidence>
<evidence type="ECO:0000313" key="5">
    <source>
        <dbReference type="EMBL" id="PNI01564.1"/>
    </source>
</evidence>
<dbReference type="SMART" id="SM00479">
    <property type="entry name" value="EXOIII"/>
    <property type="match status" value="1"/>
</dbReference>
<accession>A0A2J8GQY1</accession>
<dbReference type="OrthoDB" id="5497329at2"/>
<evidence type="ECO:0000256" key="2">
    <source>
        <dbReference type="ARBA" id="ARBA00022801"/>
    </source>
</evidence>
<dbReference type="Pfam" id="PF00929">
    <property type="entry name" value="RNase_T"/>
    <property type="match status" value="1"/>
</dbReference>
<organism evidence="5 6">
    <name type="scientific">Vibrio diazotrophicus</name>
    <dbReference type="NCBI Taxonomy" id="685"/>
    <lineage>
        <taxon>Bacteria</taxon>
        <taxon>Pseudomonadati</taxon>
        <taxon>Pseudomonadota</taxon>
        <taxon>Gammaproteobacteria</taxon>
        <taxon>Vibrionales</taxon>
        <taxon>Vibrionaceae</taxon>
        <taxon>Vibrio</taxon>
    </lineage>
</organism>
<dbReference type="SUPFAM" id="SSF53098">
    <property type="entry name" value="Ribonuclease H-like"/>
    <property type="match status" value="1"/>
</dbReference>
<gene>
    <name evidence="5" type="ORF">C1N32_20010</name>
</gene>
<dbReference type="AlphaFoldDB" id="A0A2J8GQY1"/>
<dbReference type="EMBL" id="POSK01000020">
    <property type="protein sequence ID" value="PNI01564.1"/>
    <property type="molecule type" value="Genomic_DNA"/>
</dbReference>
<dbReference type="GO" id="GO:0006259">
    <property type="term" value="P:DNA metabolic process"/>
    <property type="evidence" value="ECO:0007669"/>
    <property type="project" value="UniProtKB-ARBA"/>
</dbReference>
<feature type="domain" description="Exonuclease" evidence="4">
    <location>
        <begin position="51"/>
        <end position="225"/>
    </location>
</feature>
<proteinExistence type="predicted"/>
<dbReference type="RefSeq" id="WP_102955489.1">
    <property type="nucleotide sequence ID" value="NZ_POSI01000027.1"/>
</dbReference>
<comment type="caution">
    <text evidence="5">The sequence shown here is derived from an EMBL/GenBank/DDBJ whole genome shotgun (WGS) entry which is preliminary data.</text>
</comment>
<reference evidence="5 6" key="1">
    <citation type="submission" date="2018-01" db="EMBL/GenBank/DDBJ databases">
        <title>Draft genome sequences of six Vibrio diazotrophicus strains isolated from deep-sea sediments of the Baltic Sea.</title>
        <authorList>
            <person name="Castillo D."/>
            <person name="Vandieken V."/>
            <person name="Chiang O."/>
            <person name="Middelboe M."/>
        </authorList>
    </citation>
    <scope>NUCLEOTIDE SEQUENCE [LARGE SCALE GENOMIC DNA]</scope>
    <source>
        <strain evidence="5 6">60.27F</strain>
    </source>
</reference>
<dbReference type="InterPro" id="IPR012337">
    <property type="entry name" value="RNaseH-like_sf"/>
</dbReference>
<dbReference type="GO" id="GO:0003676">
    <property type="term" value="F:nucleic acid binding"/>
    <property type="evidence" value="ECO:0007669"/>
    <property type="project" value="InterPro"/>
</dbReference>
<dbReference type="GO" id="GO:0005829">
    <property type="term" value="C:cytosol"/>
    <property type="evidence" value="ECO:0007669"/>
    <property type="project" value="TreeGrafter"/>
</dbReference>
<sequence>MIRRMFKGTECLSAAEQLRKTIEFNDKWPTAVKEYLSQPLMDLNTPLDKLEYLAVDFETSGLNAHKDKVLSIGMVEFNLEQIDLFSSEELLIDNGEYVNAESAEINGLTPQALADGVSIEQGIERLLERAKGKVILAHSCNIERSFIETFLDHNYQLNAFPAHFIDTIHVEKRFSYAGKTGSHKSYQLNDMRNHYKLPNYLEHSAASDALACAELFLVQIKKLKLEHIKGMNLKKIQF</sequence>
<keyword evidence="3" id="KW-0269">Exonuclease</keyword>
<dbReference type="PANTHER" id="PTHR30231:SF4">
    <property type="entry name" value="PROTEIN NEN2"/>
    <property type="match status" value="1"/>
</dbReference>
<dbReference type="GO" id="GO:0008408">
    <property type="term" value="F:3'-5' exonuclease activity"/>
    <property type="evidence" value="ECO:0007669"/>
    <property type="project" value="TreeGrafter"/>
</dbReference>